<dbReference type="GeneID" id="95494660"/>
<keyword evidence="2" id="KW-1185">Reference proteome</keyword>
<evidence type="ECO:0008006" key="3">
    <source>
        <dbReference type="Google" id="ProtNLM"/>
    </source>
</evidence>
<dbReference type="Proteomes" id="UP001432312">
    <property type="component" value="Chromosome"/>
</dbReference>
<evidence type="ECO:0000313" key="1">
    <source>
        <dbReference type="EMBL" id="WUN77270.1"/>
    </source>
</evidence>
<reference evidence="1" key="1">
    <citation type="submission" date="2022-10" db="EMBL/GenBank/DDBJ databases">
        <title>The complete genomes of actinobacterial strains from the NBC collection.</title>
        <authorList>
            <person name="Joergensen T.S."/>
            <person name="Alvarez Arevalo M."/>
            <person name="Sterndorff E.B."/>
            <person name="Faurdal D."/>
            <person name="Vuksanovic O."/>
            <person name="Mourched A.-S."/>
            <person name="Charusanti P."/>
            <person name="Shaw S."/>
            <person name="Blin K."/>
            <person name="Weber T."/>
        </authorList>
    </citation>
    <scope>NUCLEOTIDE SEQUENCE</scope>
    <source>
        <strain evidence="1">NBC_00303</strain>
    </source>
</reference>
<organism evidence="1 2">
    <name type="scientific">Streptomyces erythrochromogenes</name>
    <dbReference type="NCBI Taxonomy" id="285574"/>
    <lineage>
        <taxon>Bacteria</taxon>
        <taxon>Bacillati</taxon>
        <taxon>Actinomycetota</taxon>
        <taxon>Actinomycetes</taxon>
        <taxon>Kitasatosporales</taxon>
        <taxon>Streptomycetaceae</taxon>
        <taxon>Streptomyces</taxon>
    </lineage>
</organism>
<sequence>MAQDIKDTHRYGDPLADPTAALAAVGCLGADGGLVEGLLAVGLATSLGIRQNWPDTCRAAVVALRRHLEQEVREAAYATVVGENWARPGTGSP</sequence>
<gene>
    <name evidence="1" type="ORF">OHA91_01450</name>
</gene>
<evidence type="ECO:0000313" key="2">
    <source>
        <dbReference type="Proteomes" id="UP001432312"/>
    </source>
</evidence>
<dbReference type="RefSeq" id="WP_328738362.1">
    <property type="nucleotide sequence ID" value="NZ_CP108036.1"/>
</dbReference>
<accession>A0ABZ1Q469</accession>
<protein>
    <recommendedName>
        <fullName evidence="3">ADP-ribosylglycohydrolase family protein</fullName>
    </recommendedName>
</protein>
<proteinExistence type="predicted"/>
<dbReference type="EMBL" id="CP108036">
    <property type="protein sequence ID" value="WUN77270.1"/>
    <property type="molecule type" value="Genomic_DNA"/>
</dbReference>
<name>A0ABZ1Q469_9ACTN</name>